<dbReference type="AlphaFoldDB" id="A0A1C4DPC1"/>
<protein>
    <recommendedName>
        <fullName evidence="7">Cell wall polymerase</fullName>
    </recommendedName>
    <alternativeName>
        <fullName evidence="6">Peptidoglycan polymerase</fullName>
    </alternativeName>
</protein>
<dbReference type="GO" id="GO:0032153">
    <property type="term" value="C:cell division site"/>
    <property type="evidence" value="ECO:0007669"/>
    <property type="project" value="TreeGrafter"/>
</dbReference>
<keyword evidence="5 8" id="KW-0472">Membrane</keyword>
<comment type="subcellular location">
    <subcellularLocation>
        <location evidence="1">Membrane</location>
        <topology evidence="1">Multi-pass membrane protein</topology>
    </subcellularLocation>
</comment>
<gene>
    <name evidence="9" type="ORF">GA0116948_10630</name>
</gene>
<dbReference type="PANTHER" id="PTHR30474:SF1">
    <property type="entry name" value="PEPTIDOGLYCAN GLYCOSYLTRANSFERASE MRDB"/>
    <property type="match status" value="1"/>
</dbReference>
<keyword evidence="4 8" id="KW-1133">Transmembrane helix</keyword>
<dbReference type="STRING" id="1335309.GA0116948_10630"/>
<keyword evidence="3" id="KW-0133">Cell shape</keyword>
<evidence type="ECO:0000313" key="9">
    <source>
        <dbReference type="EMBL" id="SCC33208.1"/>
    </source>
</evidence>
<keyword evidence="10" id="KW-1185">Reference proteome</keyword>
<evidence type="ECO:0000256" key="4">
    <source>
        <dbReference type="ARBA" id="ARBA00022989"/>
    </source>
</evidence>
<dbReference type="InterPro" id="IPR018365">
    <property type="entry name" value="Cell_cycle_FtsW-rel_CS"/>
</dbReference>
<feature type="transmembrane region" description="Helical" evidence="8">
    <location>
        <begin position="333"/>
        <end position="354"/>
    </location>
</feature>
<accession>A0A1C4DPC1</accession>
<feature type="transmembrane region" description="Helical" evidence="8">
    <location>
        <begin position="240"/>
        <end position="261"/>
    </location>
</feature>
<dbReference type="InterPro" id="IPR001182">
    <property type="entry name" value="FtsW/RodA"/>
</dbReference>
<evidence type="ECO:0000256" key="2">
    <source>
        <dbReference type="ARBA" id="ARBA00022692"/>
    </source>
</evidence>
<feature type="transmembrane region" description="Helical" evidence="8">
    <location>
        <begin position="54"/>
        <end position="72"/>
    </location>
</feature>
<evidence type="ECO:0000256" key="7">
    <source>
        <dbReference type="ARBA" id="ARBA00033270"/>
    </source>
</evidence>
<dbReference type="GO" id="GO:0051301">
    <property type="term" value="P:cell division"/>
    <property type="evidence" value="ECO:0007669"/>
    <property type="project" value="InterPro"/>
</dbReference>
<feature type="transmembrane region" description="Helical" evidence="8">
    <location>
        <begin position="212"/>
        <end position="228"/>
    </location>
</feature>
<evidence type="ECO:0000256" key="3">
    <source>
        <dbReference type="ARBA" id="ARBA00022960"/>
    </source>
</evidence>
<evidence type="ECO:0000256" key="1">
    <source>
        <dbReference type="ARBA" id="ARBA00004141"/>
    </source>
</evidence>
<dbReference type="GO" id="GO:0015648">
    <property type="term" value="F:lipid-linked peptidoglycan transporter activity"/>
    <property type="evidence" value="ECO:0007669"/>
    <property type="project" value="TreeGrafter"/>
</dbReference>
<evidence type="ECO:0000256" key="5">
    <source>
        <dbReference type="ARBA" id="ARBA00023136"/>
    </source>
</evidence>
<dbReference type="GO" id="GO:0008360">
    <property type="term" value="P:regulation of cell shape"/>
    <property type="evidence" value="ECO:0007669"/>
    <property type="project" value="UniProtKB-KW"/>
</dbReference>
<dbReference type="PROSITE" id="PS00428">
    <property type="entry name" value="FTSW_RODA_SPOVE"/>
    <property type="match status" value="1"/>
</dbReference>
<keyword evidence="2 8" id="KW-0812">Transmembrane</keyword>
<name>A0A1C4DPC1_9BACT</name>
<feature type="transmembrane region" description="Helical" evidence="8">
    <location>
        <begin position="399"/>
        <end position="420"/>
    </location>
</feature>
<feature type="transmembrane region" description="Helical" evidence="8">
    <location>
        <begin position="84"/>
        <end position="100"/>
    </location>
</feature>
<dbReference type="GO" id="GO:0005886">
    <property type="term" value="C:plasma membrane"/>
    <property type="evidence" value="ECO:0007669"/>
    <property type="project" value="TreeGrafter"/>
</dbReference>
<dbReference type="Proteomes" id="UP000242818">
    <property type="component" value="Unassembled WGS sequence"/>
</dbReference>
<organism evidence="9 10">
    <name type="scientific">Chitinophaga costaii</name>
    <dbReference type="NCBI Taxonomy" id="1335309"/>
    <lineage>
        <taxon>Bacteria</taxon>
        <taxon>Pseudomonadati</taxon>
        <taxon>Bacteroidota</taxon>
        <taxon>Chitinophagia</taxon>
        <taxon>Chitinophagales</taxon>
        <taxon>Chitinophagaceae</taxon>
        <taxon>Chitinophaga</taxon>
    </lineage>
</organism>
<evidence type="ECO:0000256" key="6">
    <source>
        <dbReference type="ARBA" id="ARBA00032370"/>
    </source>
</evidence>
<evidence type="ECO:0000313" key="10">
    <source>
        <dbReference type="Proteomes" id="UP000242818"/>
    </source>
</evidence>
<dbReference type="RefSeq" id="WP_089711838.1">
    <property type="nucleotide sequence ID" value="NZ_FMAR01000006.1"/>
</dbReference>
<dbReference type="Pfam" id="PF01098">
    <property type="entry name" value="FTSW_RODA_SPOVE"/>
    <property type="match status" value="2"/>
</dbReference>
<dbReference type="NCBIfam" id="NF037961">
    <property type="entry name" value="RodA_shape"/>
    <property type="match status" value="1"/>
</dbReference>
<evidence type="ECO:0000256" key="8">
    <source>
        <dbReference type="SAM" id="Phobius"/>
    </source>
</evidence>
<dbReference type="PANTHER" id="PTHR30474">
    <property type="entry name" value="CELL CYCLE PROTEIN"/>
    <property type="match status" value="1"/>
</dbReference>
<feature type="transmembrane region" description="Helical" evidence="8">
    <location>
        <begin position="12"/>
        <end position="34"/>
    </location>
</feature>
<reference evidence="9 10" key="1">
    <citation type="submission" date="2016-08" db="EMBL/GenBank/DDBJ databases">
        <authorList>
            <person name="Seilhamer J.J."/>
        </authorList>
    </citation>
    <scope>NUCLEOTIDE SEQUENCE [LARGE SCALE GENOMIC DNA]</scope>
    <source>
        <strain evidence="9 10">A37T2</strain>
    </source>
</reference>
<proteinExistence type="predicted"/>
<feature type="transmembrane region" description="Helical" evidence="8">
    <location>
        <begin position="366"/>
        <end position="393"/>
    </location>
</feature>
<dbReference type="EMBL" id="FMAR01000006">
    <property type="protein sequence ID" value="SCC33208.1"/>
    <property type="molecule type" value="Genomic_DNA"/>
</dbReference>
<feature type="transmembrane region" description="Helical" evidence="8">
    <location>
        <begin position="185"/>
        <end position="206"/>
    </location>
</feature>
<sequence length="429" mass="48007">MNRQNAKLTSGIDWSIVGLYMALVIIGILCIFAAEHREGDPLWYNIIHVNKSFSKQIMWFGISMVLATGIWLTDSKFFTATANLFYAFGILLLLVVIGIGRDVNGSHSWLVIGGFQFQPAEFTKICTNLALAKYLSLLETDFKKLRPRLIAAAIALVPAVIIIAQKETGLALVYFSFFLVMYREGLPGVLLVIAFSAVVLVLSALLVENKQILFVVFTVITLLVVYFMRRQIRRKRSLLVLIVAIWAFCSAFVVVVVPYAFTKVLKDYQVKRIYVMLGKDDDPKATYNTRQSMIAIGSGGLLGKGYLKGTQTRYDFVPEQSTDFIFCTIGEDFGFLGCIIFLGIYVALLLRIITVAERQRSTFSRVYAYGVASIIFFHLFINVAMTIGLAPVIGIPLPLVSYGGSSMMTFTILIFIMLRLDADRQMVLR</sequence>
<dbReference type="OrthoDB" id="9768187at2"/>
<feature type="transmembrane region" description="Helical" evidence="8">
    <location>
        <begin position="145"/>
        <end position="164"/>
    </location>
</feature>